<dbReference type="Pfam" id="PF16187">
    <property type="entry name" value="Peptidase_M16_M"/>
    <property type="match status" value="1"/>
</dbReference>
<feature type="domain" description="Peptidase M16 middle/third" evidence="3">
    <location>
        <begin position="153"/>
        <end position="385"/>
    </location>
</feature>
<dbReference type="Pfam" id="PF05193">
    <property type="entry name" value="Peptidase_M16_C"/>
    <property type="match status" value="1"/>
</dbReference>
<evidence type="ECO:0000259" key="3">
    <source>
        <dbReference type="Pfam" id="PF16187"/>
    </source>
</evidence>
<evidence type="ECO:0000313" key="4">
    <source>
        <dbReference type="Proteomes" id="UP000694904"/>
    </source>
</evidence>
<dbReference type="InterPro" id="IPR007863">
    <property type="entry name" value="Peptidase_M16_C"/>
</dbReference>
<sequence length="386" mass="44796">MVIEKFSEIENKNVKVPEWPRHPYGEEQYGQKLKIVPIKDIRSLTISFTTDDLTQYYKSAPDNYLTHLIGHEGKGSILSELRRLGWCNDLMAGHQNTQNGFGFFEIVVDLTQEGLAHVDDIVNIVFQYLCMLRKEGPKKWIFDECVKLNEMRFRFKEKEQPENLVTHAVSSMQIFPLEEVLIAPYMSNEWRPELVCNLLNELVPSKSRISLVSQSFEDSTDMTEPYYKTKYGLERIPQCTIERWECCDVNENLKLSLPNSFIPNNFDIAEVPSDAPIHPTIIMDTPILRVWHKQDNQFNKPKACMTFDMSNPIAYLDPLNCNLNHMMVMLLKDQLNEYLYDAELASLKLNVTTKPGGIDFTIRGFNDKQVVLLEKLLDHLFNFSID</sequence>
<reference evidence="4" key="1">
    <citation type="journal article" date="1997" name="Nucleic Acids Res.">
        <title>tRNAscan-SE: a program for improved detection of transfer RNA genes in genomic sequence.</title>
        <authorList>
            <person name="Lowe T.M."/>
            <person name="Eddy S.R."/>
        </authorList>
    </citation>
    <scope>NUCLEOTIDE SEQUENCE [LARGE SCALE GENOMIC DNA]</scope>
</reference>
<dbReference type="SUPFAM" id="SSF63411">
    <property type="entry name" value="LuxS/MPP-like metallohydrolase"/>
    <property type="match status" value="2"/>
</dbReference>
<proteinExistence type="predicted"/>
<dbReference type="InterPro" id="IPR032632">
    <property type="entry name" value="Peptidase_M16_M"/>
</dbReference>
<dbReference type="GeneID" id="108612551"/>
<dbReference type="Gene3D" id="3.30.830.10">
    <property type="entry name" value="Metalloenzyme, LuxS/M16 peptidase-like"/>
    <property type="match status" value="2"/>
</dbReference>
<feature type="non-terminal residue" evidence="5">
    <location>
        <position position="386"/>
    </location>
</feature>
<feature type="domain" description="Peptidase M16 C-terminal" evidence="2">
    <location>
        <begin position="4"/>
        <end position="147"/>
    </location>
</feature>
<dbReference type="PANTHER" id="PTHR43690:SF18">
    <property type="entry name" value="INSULIN-DEGRADING ENZYME-RELATED"/>
    <property type="match status" value="1"/>
</dbReference>
<dbReference type="Proteomes" id="UP000694904">
    <property type="component" value="Chromosome 4"/>
</dbReference>
<reference evidence="4" key="2">
    <citation type="journal article" date="2016" name="G3 (Bethesda)">
        <title>Genome Evolution in Three Species of Cactophilic Drosophila.</title>
        <authorList>
            <person name="Sanchez-Flores A."/>
            <person name="Penazola F."/>
            <person name="Carpinteyro-Ponce J."/>
            <person name="Nazario-Yepiz N."/>
            <person name="Abreu-Goodger C."/>
            <person name="Machado C.A."/>
            <person name="Markow T.A."/>
        </authorList>
    </citation>
    <scope>NUCLEOTIDE SEQUENCE [LARGE SCALE GENOMIC DNA]</scope>
</reference>
<reference evidence="5" key="3">
    <citation type="submission" date="2025-08" db="UniProtKB">
        <authorList>
            <consortium name="RefSeq"/>
        </authorList>
    </citation>
    <scope>IDENTIFICATION</scope>
    <source>
        <tissue evidence="5">Whole organism</tissue>
    </source>
</reference>
<dbReference type="InterPro" id="IPR011249">
    <property type="entry name" value="Metalloenz_LuxS/M16"/>
</dbReference>
<dbReference type="RefSeq" id="XP_017860963.1">
    <property type="nucleotide sequence ID" value="XM_018005474.1"/>
</dbReference>
<evidence type="ECO:0000313" key="5">
    <source>
        <dbReference type="RefSeq" id="XP_017860963.1"/>
    </source>
</evidence>
<dbReference type="InterPro" id="IPR050626">
    <property type="entry name" value="Peptidase_M16"/>
</dbReference>
<evidence type="ECO:0000259" key="2">
    <source>
        <dbReference type="Pfam" id="PF05193"/>
    </source>
</evidence>
<dbReference type="PANTHER" id="PTHR43690">
    <property type="entry name" value="NARDILYSIN"/>
    <property type="match status" value="1"/>
</dbReference>
<accession>A0ABM1P177</accession>
<organism evidence="4 5">
    <name type="scientific">Drosophila arizonae</name>
    <name type="common">Fruit fly</name>
    <dbReference type="NCBI Taxonomy" id="7263"/>
    <lineage>
        <taxon>Eukaryota</taxon>
        <taxon>Metazoa</taxon>
        <taxon>Ecdysozoa</taxon>
        <taxon>Arthropoda</taxon>
        <taxon>Hexapoda</taxon>
        <taxon>Insecta</taxon>
        <taxon>Pterygota</taxon>
        <taxon>Neoptera</taxon>
        <taxon>Endopterygota</taxon>
        <taxon>Diptera</taxon>
        <taxon>Brachycera</taxon>
        <taxon>Muscomorpha</taxon>
        <taxon>Ephydroidea</taxon>
        <taxon>Drosophilidae</taxon>
        <taxon>Drosophila</taxon>
    </lineage>
</organism>
<protein>
    <submittedName>
        <fullName evidence="5">Insulin-degrading enzyme</fullName>
    </submittedName>
</protein>
<evidence type="ECO:0000256" key="1">
    <source>
        <dbReference type="ARBA" id="ARBA00022723"/>
    </source>
</evidence>
<keyword evidence="1" id="KW-0479">Metal-binding</keyword>
<name>A0ABM1P177_DROAR</name>
<keyword evidence="4" id="KW-1185">Reference proteome</keyword>
<gene>
    <name evidence="5" type="primary">LOC108612551</name>
</gene>